<protein>
    <submittedName>
        <fullName evidence="5">RecB family exonuclease</fullName>
    </submittedName>
</protein>
<dbReference type="Gene3D" id="3.90.320.10">
    <property type="match status" value="1"/>
</dbReference>
<dbReference type="EMBL" id="PYGE01000012">
    <property type="protein sequence ID" value="PSL01893.1"/>
    <property type="molecule type" value="Genomic_DNA"/>
</dbReference>
<organism evidence="5 6">
    <name type="scientific">Haloactinopolyspora alba</name>
    <dbReference type="NCBI Taxonomy" id="648780"/>
    <lineage>
        <taxon>Bacteria</taxon>
        <taxon>Bacillati</taxon>
        <taxon>Actinomycetota</taxon>
        <taxon>Actinomycetes</taxon>
        <taxon>Jiangellales</taxon>
        <taxon>Jiangellaceae</taxon>
        <taxon>Haloactinopolyspora</taxon>
    </lineage>
</organism>
<keyword evidence="2" id="KW-0347">Helicase</keyword>
<dbReference type="GO" id="GO:0004386">
    <property type="term" value="F:helicase activity"/>
    <property type="evidence" value="ECO:0007669"/>
    <property type="project" value="UniProtKB-KW"/>
</dbReference>
<evidence type="ECO:0000256" key="2">
    <source>
        <dbReference type="ARBA" id="ARBA00022806"/>
    </source>
</evidence>
<dbReference type="GO" id="GO:0006281">
    <property type="term" value="P:DNA repair"/>
    <property type="evidence" value="ECO:0007669"/>
    <property type="project" value="UniProtKB-KW"/>
</dbReference>
<feature type="domain" description="PD-(D/E)XK endonuclease-like" evidence="4">
    <location>
        <begin position="19"/>
        <end position="262"/>
    </location>
</feature>
<evidence type="ECO:0000259" key="4">
    <source>
        <dbReference type="Pfam" id="PF12705"/>
    </source>
</evidence>
<comment type="caution">
    <text evidence="5">The sequence shown here is derived from an EMBL/GenBank/DDBJ whole genome shotgun (WGS) entry which is preliminary data.</text>
</comment>
<evidence type="ECO:0000313" key="6">
    <source>
        <dbReference type="Proteomes" id="UP000243528"/>
    </source>
</evidence>
<dbReference type="RefSeq" id="WP_420842006.1">
    <property type="nucleotide sequence ID" value="NZ_PYGE01000012.1"/>
</dbReference>
<dbReference type="InterPro" id="IPR011335">
    <property type="entry name" value="Restrct_endonuc-II-like"/>
</dbReference>
<dbReference type="AlphaFoldDB" id="A0A2P8DXE1"/>
<keyword evidence="2" id="KW-0547">Nucleotide-binding</keyword>
<gene>
    <name evidence="5" type="ORF">CLV30_112133</name>
</gene>
<keyword evidence="6" id="KW-1185">Reference proteome</keyword>
<dbReference type="SUPFAM" id="SSF52980">
    <property type="entry name" value="Restriction endonuclease-like"/>
    <property type="match status" value="1"/>
</dbReference>
<dbReference type="GO" id="GO:0004527">
    <property type="term" value="F:exonuclease activity"/>
    <property type="evidence" value="ECO:0007669"/>
    <property type="project" value="UniProtKB-KW"/>
</dbReference>
<keyword evidence="2" id="KW-0067">ATP-binding</keyword>
<accession>A0A2P8DXE1</accession>
<keyword evidence="1" id="KW-0227">DNA damage</keyword>
<sequence>MTVMSGPILDGMPRRLYRATPTRLTTWLDCPRRYRFSYLDRPPPPKGPPWAHNTVGAVVHNALAAWWRLPRQERTVAVVPSLVAEYWGDEGFRDAEQAGLWRTRAVDMVTRYVSGLDPDDEPRGVERTVGVVHEGTSLSGRVDRIDERDGVLVVVDYKTGRHVLSTDDARSSLALAVYAAAATRTLRAPCHRVELHHLPSGEVVAWEHDERTLTRHLDRADAIAAECAEADQAFHDGDASDETFPPRPSPLCGWCDYVRHCPEGSAAVGPRAPWAGLAAQEAG</sequence>
<evidence type="ECO:0000313" key="5">
    <source>
        <dbReference type="EMBL" id="PSL01893.1"/>
    </source>
</evidence>
<reference evidence="5 6" key="1">
    <citation type="submission" date="2018-03" db="EMBL/GenBank/DDBJ databases">
        <title>Genomic Encyclopedia of Archaeal and Bacterial Type Strains, Phase II (KMG-II): from individual species to whole genera.</title>
        <authorList>
            <person name="Goeker M."/>
        </authorList>
    </citation>
    <scope>NUCLEOTIDE SEQUENCE [LARGE SCALE GENOMIC DNA]</scope>
    <source>
        <strain evidence="5 6">DSM 45211</strain>
    </source>
</reference>
<evidence type="ECO:0000256" key="3">
    <source>
        <dbReference type="ARBA" id="ARBA00023204"/>
    </source>
</evidence>
<evidence type="ECO:0000256" key="1">
    <source>
        <dbReference type="ARBA" id="ARBA00022763"/>
    </source>
</evidence>
<proteinExistence type="predicted"/>
<keyword evidence="5" id="KW-0378">Hydrolase</keyword>
<keyword evidence="5" id="KW-0269">Exonuclease</keyword>
<dbReference type="InterPro" id="IPR011604">
    <property type="entry name" value="PDDEXK-like_dom_sf"/>
</dbReference>
<dbReference type="Proteomes" id="UP000243528">
    <property type="component" value="Unassembled WGS sequence"/>
</dbReference>
<dbReference type="InterPro" id="IPR038726">
    <property type="entry name" value="PDDEXK_AddAB-type"/>
</dbReference>
<keyword evidence="5" id="KW-0540">Nuclease</keyword>
<name>A0A2P8DXE1_9ACTN</name>
<dbReference type="Pfam" id="PF12705">
    <property type="entry name" value="PDDEXK_1"/>
    <property type="match status" value="1"/>
</dbReference>
<keyword evidence="3" id="KW-0234">DNA repair</keyword>